<geneLocation type="plasmid" evidence="1 2">
    <name>1</name>
</geneLocation>
<dbReference type="Proteomes" id="UP000058074">
    <property type="component" value="Plasmid 1"/>
</dbReference>
<dbReference type="PATRIC" id="fig|33050.5.peg.4767"/>
<evidence type="ECO:0000313" key="2">
    <source>
        <dbReference type="Proteomes" id="UP000058074"/>
    </source>
</evidence>
<organism evidence="1 2">
    <name type="scientific">Sphingopyxis macrogoltabida</name>
    <name type="common">Sphingomonas macrogoltabidus</name>
    <dbReference type="NCBI Taxonomy" id="33050"/>
    <lineage>
        <taxon>Bacteria</taxon>
        <taxon>Pseudomonadati</taxon>
        <taxon>Pseudomonadota</taxon>
        <taxon>Alphaproteobacteria</taxon>
        <taxon>Sphingomonadales</taxon>
        <taxon>Sphingomonadaceae</taxon>
        <taxon>Sphingopyxis</taxon>
    </lineage>
</organism>
<sequence>MANYDDALKVMDAVAKYREDESLPDDPHEIDRLCERLFSDDGFDEVAIAWKRISKYEREVHGGDWPKAD</sequence>
<evidence type="ECO:0000313" key="1">
    <source>
        <dbReference type="EMBL" id="ALH83125.1"/>
    </source>
</evidence>
<dbReference type="OrthoDB" id="7410887at2"/>
<accession>A0A0N9UCF9</accession>
<proteinExistence type="predicted"/>
<dbReference type="AlphaFoldDB" id="A0A0N9UCF9"/>
<dbReference type="EMBL" id="CP012701">
    <property type="protein sequence ID" value="ALH83125.1"/>
    <property type="molecule type" value="Genomic_DNA"/>
</dbReference>
<gene>
    <name evidence="1" type="ORF">AN936_23570</name>
</gene>
<reference evidence="1 2" key="1">
    <citation type="journal article" date="2015" name="Genome Announc.">
        <title>Complete Genome Sequence of Polypropylene Glycol- and Polyethylene Glycol-Degrading Sphingopyxis macrogoltabida Strain EY-1.</title>
        <authorList>
            <person name="Ohtsubo Y."/>
            <person name="Nagata Y."/>
            <person name="Numata M."/>
            <person name="Tsuchikane K."/>
            <person name="Hosoyama A."/>
            <person name="Yamazoe A."/>
            <person name="Tsuda M."/>
            <person name="Fujita N."/>
            <person name="Kawai F."/>
        </authorList>
    </citation>
    <scope>NUCLEOTIDE SEQUENCE [LARGE SCALE GENOMIC DNA]</scope>
    <source>
        <strain evidence="1 2">EY-1</strain>
        <plasmid evidence="1">1</plasmid>
    </source>
</reference>
<dbReference type="RefSeq" id="WP_054590569.1">
    <property type="nucleotide sequence ID" value="NZ_CP012701.1"/>
</dbReference>
<name>A0A0N9UCF9_SPHMC</name>
<dbReference type="KEGG" id="smag:AN936_23570"/>
<keyword evidence="1" id="KW-0614">Plasmid</keyword>
<protein>
    <submittedName>
        <fullName evidence="1">Uncharacterized protein</fullName>
    </submittedName>
</protein>